<keyword evidence="4" id="KW-1185">Reference proteome</keyword>
<dbReference type="InterPro" id="IPR027942">
    <property type="entry name" value="SEO_N"/>
</dbReference>
<feature type="domain" description="Sieve element occlusion N-terminal" evidence="1">
    <location>
        <begin position="38"/>
        <end position="323"/>
    </location>
</feature>
<reference evidence="3" key="1">
    <citation type="journal article" date="2016" name="Nat. Genet.">
        <title>A high-quality carrot genome assembly provides new insights into carotenoid accumulation and asterid genome evolution.</title>
        <authorList>
            <person name="Iorizzo M."/>
            <person name="Ellison S."/>
            <person name="Senalik D."/>
            <person name="Zeng P."/>
            <person name="Satapoomin P."/>
            <person name="Huang J."/>
            <person name="Bowman M."/>
            <person name="Iovene M."/>
            <person name="Sanseverino W."/>
            <person name="Cavagnaro P."/>
            <person name="Yildiz M."/>
            <person name="Macko-Podgorni A."/>
            <person name="Moranska E."/>
            <person name="Grzebelus E."/>
            <person name="Grzebelus D."/>
            <person name="Ashrafi H."/>
            <person name="Zheng Z."/>
            <person name="Cheng S."/>
            <person name="Spooner D."/>
            <person name="Van Deynze A."/>
            <person name="Simon P."/>
        </authorList>
    </citation>
    <scope>NUCLEOTIDE SEQUENCE</scope>
    <source>
        <tissue evidence="3">Leaf</tissue>
    </source>
</reference>
<dbReference type="PANTHER" id="PTHR33232">
    <property type="entry name" value="PROTEIN SIEVE ELEMENT OCCLUSION B-LIKE"/>
    <property type="match status" value="1"/>
</dbReference>
<name>A0AAF0WS02_DAUCS</name>
<feature type="domain" description="Sieve element occlusion C-terminal" evidence="2">
    <location>
        <begin position="563"/>
        <end position="796"/>
    </location>
</feature>
<evidence type="ECO:0000313" key="4">
    <source>
        <dbReference type="Proteomes" id="UP000077755"/>
    </source>
</evidence>
<evidence type="ECO:0000259" key="2">
    <source>
        <dbReference type="Pfam" id="PF14577"/>
    </source>
</evidence>
<accession>A0AAF0WS02</accession>
<dbReference type="InterPro" id="IPR027944">
    <property type="entry name" value="SEO_C"/>
</dbReference>
<evidence type="ECO:0000259" key="1">
    <source>
        <dbReference type="Pfam" id="PF14576"/>
    </source>
</evidence>
<dbReference type="AlphaFoldDB" id="A0AAF0WS02"/>
<proteinExistence type="predicted"/>
<protein>
    <recommendedName>
        <fullName evidence="5">Sieve element occlusion N-terminal domain-containing protein</fullName>
    </recommendedName>
</protein>
<dbReference type="EMBL" id="CP093345">
    <property type="protein sequence ID" value="WOG93458.1"/>
    <property type="molecule type" value="Genomic_DNA"/>
</dbReference>
<dbReference type="Pfam" id="PF14576">
    <property type="entry name" value="SEO_N"/>
    <property type="match status" value="1"/>
</dbReference>
<evidence type="ECO:0000313" key="3">
    <source>
        <dbReference type="EMBL" id="WOG93458.1"/>
    </source>
</evidence>
<dbReference type="Pfam" id="PF14577">
    <property type="entry name" value="SEO_C"/>
    <property type="match status" value="1"/>
</dbReference>
<organism evidence="3 4">
    <name type="scientific">Daucus carota subsp. sativus</name>
    <name type="common">Carrot</name>
    <dbReference type="NCBI Taxonomy" id="79200"/>
    <lineage>
        <taxon>Eukaryota</taxon>
        <taxon>Viridiplantae</taxon>
        <taxon>Streptophyta</taxon>
        <taxon>Embryophyta</taxon>
        <taxon>Tracheophyta</taxon>
        <taxon>Spermatophyta</taxon>
        <taxon>Magnoliopsida</taxon>
        <taxon>eudicotyledons</taxon>
        <taxon>Gunneridae</taxon>
        <taxon>Pentapetalae</taxon>
        <taxon>asterids</taxon>
        <taxon>campanulids</taxon>
        <taxon>Apiales</taxon>
        <taxon>Apiaceae</taxon>
        <taxon>Apioideae</taxon>
        <taxon>Scandiceae</taxon>
        <taxon>Daucinae</taxon>
        <taxon>Daucus</taxon>
        <taxon>Daucus sect. Daucus</taxon>
    </lineage>
</organism>
<dbReference type="Proteomes" id="UP000077755">
    <property type="component" value="Chromosome 3"/>
</dbReference>
<dbReference type="PANTHER" id="PTHR33232:SF9">
    <property type="entry name" value="PROTEIN SIEVE ELEMENT OCCLUSION B"/>
    <property type="match status" value="1"/>
</dbReference>
<dbReference type="GO" id="GO:0010088">
    <property type="term" value="P:phloem development"/>
    <property type="evidence" value="ECO:0007669"/>
    <property type="project" value="InterPro"/>
</dbReference>
<sequence>MTSTMPPVGNALALRHPMNSMFNQQNIIKGDRNMFMSSDDNVMMRQIYDTHTPDGRVLYVKPLLHIVEDILSFTHMTSPLDAANAHGAHMDDKTHQSEVISMLEALSHLIDRISCEISIKCLSGSDGHVTTVSILNMVSNYPWDAKLVLTLAAFAFSYGEFWLLAQLYSSNQLARSMAILKQVPLIMEHSGSLQHRFDAVNTLLNSIMDLTRTIIALEELPTMYIAKDVPPFSSAIETIPTAVYWSIRSVIACATTISLLTSMGHEYTISMTELSWELSTFAQRIKQIHDHLKRNLDICYLHIDEKMRAAAYESLRHLFDVTHIDNMKVLRALIYPRDDIQPLVEGSSKRRVHLDVLRRKNVLLLISGLDISADELSILEQIYSESRIHGTRMESLYELVWIPIVDLSHVTHPGTTPGIYGTTTGPYGTTTGPYGTTTDTFPLQKHTGNLPEDHSLHSSNSKTMSVFSSKNLMDPQNYSAVFKQHWTDPMQKRFDELTSTMPWYSVYHPSIIDQAVVRFVKERWHFRKKPILVVLDPQGKEVSPNALHMMWIWGSTAFPFTSSREEALWRDETWRLELLVSGMDPIIYNDWIRDGKFIILYGGEDIDWIRRFTNTARAVAQAAGVQLEMAYVGKSTKREMVRKAMSTITVEKLSYCWQDPTMIWFFWARMESMLFSKIQVKKRDDHLDPLMQEIKKLLSYDKSGSWAMLCKGSYIVTSGHAQTVLSTLLEFDTWKEYVPLRGFDVAFKEYHDKLHVANPPCCRFEFLTTAGRIPDGMTCPECLQHMEKYSSFLCCHPENAAYLPYR</sequence>
<dbReference type="InterPro" id="IPR039299">
    <property type="entry name" value="SEOA"/>
</dbReference>
<evidence type="ECO:0008006" key="5">
    <source>
        <dbReference type="Google" id="ProtNLM"/>
    </source>
</evidence>
<reference evidence="3" key="2">
    <citation type="submission" date="2022-03" db="EMBL/GenBank/DDBJ databases">
        <title>Draft title - Genomic analysis of global carrot germplasm unveils the trajectory of domestication and the origin of high carotenoid orange carrot.</title>
        <authorList>
            <person name="Iorizzo M."/>
            <person name="Ellison S."/>
            <person name="Senalik D."/>
            <person name="Macko-Podgorni A."/>
            <person name="Grzebelus D."/>
            <person name="Bostan H."/>
            <person name="Rolling W."/>
            <person name="Curaba J."/>
            <person name="Simon P."/>
        </authorList>
    </citation>
    <scope>NUCLEOTIDE SEQUENCE</scope>
    <source>
        <tissue evidence="3">Leaf</tissue>
    </source>
</reference>
<gene>
    <name evidence="3" type="ORF">DCAR_0312742</name>
</gene>